<accession>A0A0G1JK40</accession>
<gene>
    <name evidence="1" type="ORF">UW63_C0010G0001</name>
</gene>
<dbReference type="Proteomes" id="UP000034154">
    <property type="component" value="Unassembled WGS sequence"/>
</dbReference>
<organism evidence="1 2">
    <name type="scientific">Candidatus Uhrbacteria bacterium GW2011_GWF2_44_350</name>
    <dbReference type="NCBI Taxonomy" id="1619000"/>
    <lineage>
        <taxon>Bacteria</taxon>
        <taxon>Candidatus Uhriibacteriota</taxon>
    </lineage>
</organism>
<evidence type="ECO:0000313" key="2">
    <source>
        <dbReference type="Proteomes" id="UP000034154"/>
    </source>
</evidence>
<protein>
    <submittedName>
        <fullName evidence="1">Uncharacterized protein</fullName>
    </submittedName>
</protein>
<proteinExistence type="predicted"/>
<reference evidence="1 2" key="1">
    <citation type="journal article" date="2015" name="Nature">
        <title>rRNA introns, odd ribosomes, and small enigmatic genomes across a large radiation of phyla.</title>
        <authorList>
            <person name="Brown C.T."/>
            <person name="Hug L.A."/>
            <person name="Thomas B.C."/>
            <person name="Sharon I."/>
            <person name="Castelle C.J."/>
            <person name="Singh A."/>
            <person name="Wilkins M.J."/>
            <person name="Williams K.H."/>
            <person name="Banfield J.F."/>
        </authorList>
    </citation>
    <scope>NUCLEOTIDE SEQUENCE [LARGE SCALE GENOMIC DNA]</scope>
</reference>
<sequence length="122" mass="13246">MPDGPIFSGFKYSVHYRIGLVYDLENLSDLRRFLAEGRVTSEDRVTAINSDRYIPVGNLANETDADFDARLAAATELIREPRKAPPLPLRGSALARARMAADECGDVWNPLPGAAGSPNSEG</sequence>
<name>A0A0G1JK40_9BACT</name>
<evidence type="ECO:0000313" key="1">
    <source>
        <dbReference type="EMBL" id="KKT71700.1"/>
    </source>
</evidence>
<comment type="caution">
    <text evidence="1">The sequence shown here is derived from an EMBL/GenBank/DDBJ whole genome shotgun (WGS) entry which is preliminary data.</text>
</comment>
<dbReference type="AlphaFoldDB" id="A0A0G1JK40"/>
<dbReference type="EMBL" id="LCJB01000010">
    <property type="protein sequence ID" value="KKT71700.1"/>
    <property type="molecule type" value="Genomic_DNA"/>
</dbReference>